<sequence>MHARQKMVRSVTSARRRLTTVAVALAGTCAFGLVTAVPASAEVSTKCGTYICVNTAHQGKDYVQDITVTTRDGLTGTLRGFVRDYAKSAAGVSKARFTVNREFSGEPLLVCGGLDRGGRVIENTCVALS</sequence>
<accession>A0ABU3B035</accession>
<dbReference type="RefSeq" id="WP_311584341.1">
    <property type="nucleotide sequence ID" value="NZ_JAVRFH010000075.1"/>
</dbReference>
<keyword evidence="1" id="KW-0732">Signal</keyword>
<proteinExistence type="predicted"/>
<name>A0ABU3B035_9ACTN</name>
<keyword evidence="3" id="KW-1185">Reference proteome</keyword>
<comment type="caution">
    <text evidence="2">The sequence shown here is derived from an EMBL/GenBank/DDBJ whole genome shotgun (WGS) entry which is preliminary data.</text>
</comment>
<feature type="signal peptide" evidence="1">
    <location>
        <begin position="1"/>
        <end position="41"/>
    </location>
</feature>
<dbReference type="EMBL" id="JAVRFH010000075">
    <property type="protein sequence ID" value="MDT0615805.1"/>
    <property type="molecule type" value="Genomic_DNA"/>
</dbReference>
<feature type="chain" id="PRO_5047454899" description="Secreted protein" evidence="1">
    <location>
        <begin position="42"/>
        <end position="129"/>
    </location>
</feature>
<protein>
    <recommendedName>
        <fullName evidence="4">Secreted protein</fullName>
    </recommendedName>
</protein>
<reference evidence="2" key="1">
    <citation type="submission" date="2024-05" db="EMBL/GenBank/DDBJ databases">
        <title>30 novel species of actinomycetes from the DSMZ collection.</title>
        <authorList>
            <person name="Nouioui I."/>
        </authorList>
    </citation>
    <scope>NUCLEOTIDE SEQUENCE</scope>
    <source>
        <strain evidence="2">DSM 40712</strain>
    </source>
</reference>
<evidence type="ECO:0000313" key="2">
    <source>
        <dbReference type="EMBL" id="MDT0615805.1"/>
    </source>
</evidence>
<organism evidence="2 3">
    <name type="scientific">Streptomyces lancefieldiae</name>
    <dbReference type="NCBI Taxonomy" id="3075520"/>
    <lineage>
        <taxon>Bacteria</taxon>
        <taxon>Bacillati</taxon>
        <taxon>Actinomycetota</taxon>
        <taxon>Actinomycetes</taxon>
        <taxon>Kitasatosporales</taxon>
        <taxon>Streptomycetaceae</taxon>
        <taxon>Streptomyces</taxon>
    </lineage>
</organism>
<evidence type="ECO:0000313" key="3">
    <source>
        <dbReference type="Proteomes" id="UP001180724"/>
    </source>
</evidence>
<evidence type="ECO:0000256" key="1">
    <source>
        <dbReference type="SAM" id="SignalP"/>
    </source>
</evidence>
<gene>
    <name evidence="2" type="ORF">RM812_37350</name>
</gene>
<dbReference type="Proteomes" id="UP001180724">
    <property type="component" value="Unassembled WGS sequence"/>
</dbReference>
<evidence type="ECO:0008006" key="4">
    <source>
        <dbReference type="Google" id="ProtNLM"/>
    </source>
</evidence>